<dbReference type="InterPro" id="IPR011990">
    <property type="entry name" value="TPR-like_helical_dom_sf"/>
</dbReference>
<dbReference type="PANTHER" id="PTHR45586:SF1">
    <property type="entry name" value="LIPOPOLYSACCHARIDE ASSEMBLY PROTEIN B"/>
    <property type="match status" value="1"/>
</dbReference>
<evidence type="ECO:0000256" key="3">
    <source>
        <dbReference type="SAM" id="SignalP"/>
    </source>
</evidence>
<dbReference type="RefSeq" id="WP_016475220.1">
    <property type="nucleotide sequence ID" value="NZ_KE150481.1"/>
</dbReference>
<dbReference type="InterPro" id="IPR051012">
    <property type="entry name" value="CellSynth/LPSAsmb/PSIAsmb"/>
</dbReference>
<evidence type="ECO:0000256" key="2">
    <source>
        <dbReference type="ARBA" id="ARBA00022803"/>
    </source>
</evidence>
<keyword evidence="3" id="KW-0732">Signal</keyword>
<dbReference type="SUPFAM" id="SSF48452">
    <property type="entry name" value="TPR-like"/>
    <property type="match status" value="2"/>
</dbReference>
<dbReference type="AlphaFoldDB" id="S3B8T3"/>
<dbReference type="HOGENOM" id="CLU_007251_4_0_4"/>
<accession>S3B8T3</accession>
<evidence type="ECO:0000313" key="5">
    <source>
        <dbReference type="Proteomes" id="UP000014400"/>
    </source>
</evidence>
<proteinExistence type="predicted"/>
<dbReference type="EMBL" id="ATCF01000034">
    <property type="protein sequence ID" value="EPD97728.1"/>
    <property type="molecule type" value="Genomic_DNA"/>
</dbReference>
<dbReference type="Proteomes" id="UP000014400">
    <property type="component" value="Unassembled WGS sequence"/>
</dbReference>
<evidence type="ECO:0000313" key="4">
    <source>
        <dbReference type="EMBL" id="EPD97728.1"/>
    </source>
</evidence>
<dbReference type="Pfam" id="PF13432">
    <property type="entry name" value="TPR_16"/>
    <property type="match status" value="4"/>
</dbReference>
<organism evidence="4 5">
    <name type="scientific">Sutterella wadsworthensis HGA0223</name>
    <dbReference type="NCBI Taxonomy" id="1203554"/>
    <lineage>
        <taxon>Bacteria</taxon>
        <taxon>Pseudomonadati</taxon>
        <taxon>Pseudomonadota</taxon>
        <taxon>Betaproteobacteria</taxon>
        <taxon>Burkholderiales</taxon>
        <taxon>Sutterellaceae</taxon>
        <taxon>Sutterella</taxon>
    </lineage>
</organism>
<keyword evidence="2" id="KW-0802">TPR repeat</keyword>
<keyword evidence="1" id="KW-0677">Repeat</keyword>
<feature type="signal peptide" evidence="3">
    <location>
        <begin position="1"/>
        <end position="22"/>
    </location>
</feature>
<dbReference type="PATRIC" id="fig|1203554.3.peg.2287"/>
<feature type="chain" id="PRO_5004506023" evidence="3">
    <location>
        <begin position="23"/>
        <end position="588"/>
    </location>
</feature>
<gene>
    <name evidence="4" type="ORF">HMPREF1476_02205</name>
</gene>
<dbReference type="PANTHER" id="PTHR45586">
    <property type="entry name" value="TPR REPEAT-CONTAINING PROTEIN PA4667"/>
    <property type="match status" value="1"/>
</dbReference>
<dbReference type="eggNOG" id="COG0457">
    <property type="taxonomic scope" value="Bacteria"/>
</dbReference>
<evidence type="ECO:0000256" key="1">
    <source>
        <dbReference type="ARBA" id="ARBA00022737"/>
    </source>
</evidence>
<dbReference type="STRING" id="1203554.HMPREF1476_02205"/>
<protein>
    <submittedName>
        <fullName evidence="4">Uncharacterized protein</fullName>
    </submittedName>
</protein>
<reference evidence="4 5" key="1">
    <citation type="submission" date="2013-04" db="EMBL/GenBank/DDBJ databases">
        <title>The Genome Sequence of Sutterella wadsworthensis HGA0223.</title>
        <authorList>
            <consortium name="The Broad Institute Genomics Platform"/>
            <person name="Earl A."/>
            <person name="Ward D."/>
            <person name="Feldgarden M."/>
            <person name="Gevers D."/>
            <person name="Schmidt T.M."/>
            <person name="Dover J."/>
            <person name="Dai D."/>
            <person name="Walker B."/>
            <person name="Young S."/>
            <person name="Zeng Q."/>
            <person name="Gargeya S."/>
            <person name="Fitzgerald M."/>
            <person name="Haas B."/>
            <person name="Abouelleil A."/>
            <person name="Allen A.W."/>
            <person name="Alvarado L."/>
            <person name="Arachchi H.M."/>
            <person name="Berlin A.M."/>
            <person name="Chapman S.B."/>
            <person name="Gainer-Dewar J."/>
            <person name="Goldberg J."/>
            <person name="Griggs A."/>
            <person name="Gujja S."/>
            <person name="Hansen M."/>
            <person name="Howarth C."/>
            <person name="Imamovic A."/>
            <person name="Ireland A."/>
            <person name="Larimer J."/>
            <person name="McCowan C."/>
            <person name="Murphy C."/>
            <person name="Pearson M."/>
            <person name="Poon T.W."/>
            <person name="Priest M."/>
            <person name="Roberts A."/>
            <person name="Saif S."/>
            <person name="Shea T."/>
            <person name="Sisk P."/>
            <person name="Sykes S."/>
            <person name="Wortman J."/>
            <person name="Nusbaum C."/>
            <person name="Birren B."/>
        </authorList>
    </citation>
    <scope>NUCLEOTIDE SEQUENCE [LARGE SCALE GENOMIC DNA]</scope>
    <source>
        <strain evidence="4 5">HGA0223</strain>
    </source>
</reference>
<dbReference type="Gene3D" id="1.25.40.10">
    <property type="entry name" value="Tetratricopeptide repeat domain"/>
    <property type="match status" value="2"/>
</dbReference>
<name>S3B8T3_9BURK</name>
<comment type="caution">
    <text evidence="4">The sequence shown here is derived from an EMBL/GenBank/DDBJ whole genome shotgun (WGS) entry which is preliminary data.</text>
</comment>
<keyword evidence="5" id="KW-1185">Reference proteome</keyword>
<sequence>MPSGLFKFAVSTVFAVAASAFAHPGMPAGHPEVAHPNRTLFELITADIAVHRGDTGFAYEAWMDAAKNEKSADLAKLAWEAAVATRNPEKAIAAAKVWLDSDPAAFEARLTLLADAVERGDEAAVRAQIDELSRRLSETEKTPAEKGSWLVRLYPGLAAVKPGSGLKTAVQTLEPIVAQYPKRADVQIGFAQLLARTGQGDLACRRAAAASAAVPNDHERLGEAADVCWQAGNMGEARSMLEKYLKKHPNDSYVLLIFGRVEERLGRRASALDALVRAMKQPASDERIAFNAGELAADLGDAPKTEAYFKRYVEMLRAQSEDIDLTRLEVWLRLGNAALMQKSPERAAEYYAELRGGPFAVDARIREALALTDAGRPEDALKALREGREELKLDAPALMSAESKLLLELNRKQEAVALMQQAAQTYPTEPEVLYDAAMVEMDSGLRTEAEKHLRALMTVNPQHVQGANALGYLLTEDNRDLKFARELLERAYRAEPLNPYILDSMGWLNFREGRYRAAAEFTTASLKRLWDIEVAGHLVEIYAAQGKKTEALRTLHELARQGGDDAKALVDQLAARWKLSELPIKTAQ</sequence>